<feature type="coiled-coil region" evidence="1">
    <location>
        <begin position="7"/>
        <end position="34"/>
    </location>
</feature>
<dbReference type="Gene3D" id="2.60.120.200">
    <property type="match status" value="1"/>
</dbReference>
<dbReference type="Proteomes" id="UP001153148">
    <property type="component" value="Unassembled WGS sequence"/>
</dbReference>
<keyword evidence="1" id="KW-0175">Coiled coil</keyword>
<gene>
    <name evidence="2" type="ORF">TPAB3V08_LOCUS11020</name>
</gene>
<name>A0ABN7P8D6_TIMPD</name>
<dbReference type="EMBL" id="CAJPIN010031383">
    <property type="protein sequence ID" value="CAG2064073.1"/>
    <property type="molecule type" value="Genomic_DNA"/>
</dbReference>
<evidence type="ECO:0000256" key="1">
    <source>
        <dbReference type="SAM" id="Coils"/>
    </source>
</evidence>
<reference evidence="2" key="1">
    <citation type="submission" date="2021-03" db="EMBL/GenBank/DDBJ databases">
        <authorList>
            <person name="Tran Van P."/>
        </authorList>
    </citation>
    <scope>NUCLEOTIDE SEQUENCE</scope>
</reference>
<organism evidence="2 3">
    <name type="scientific">Timema podura</name>
    <name type="common">Walking stick</name>
    <dbReference type="NCBI Taxonomy" id="61482"/>
    <lineage>
        <taxon>Eukaryota</taxon>
        <taxon>Metazoa</taxon>
        <taxon>Ecdysozoa</taxon>
        <taxon>Arthropoda</taxon>
        <taxon>Hexapoda</taxon>
        <taxon>Insecta</taxon>
        <taxon>Pterygota</taxon>
        <taxon>Neoptera</taxon>
        <taxon>Polyneoptera</taxon>
        <taxon>Phasmatodea</taxon>
        <taxon>Timematodea</taxon>
        <taxon>Timematoidea</taxon>
        <taxon>Timematidae</taxon>
        <taxon>Timema</taxon>
    </lineage>
</organism>
<keyword evidence="3" id="KW-1185">Reference proteome</keyword>
<feature type="non-terminal residue" evidence="2">
    <location>
        <position position="94"/>
    </location>
</feature>
<sequence length="94" mass="10471">MEAEERNKKFQLLNATLADKLQELRNKIMQARHAANGIHVSIKSQREEDGAGCIRSYHPSNLEPSTTTSITLNYAIESDQRNGVLLYLPSGTSV</sequence>
<evidence type="ECO:0000313" key="2">
    <source>
        <dbReference type="EMBL" id="CAG2064073.1"/>
    </source>
</evidence>
<comment type="caution">
    <text evidence="2">The sequence shown here is derived from an EMBL/GenBank/DDBJ whole genome shotgun (WGS) entry which is preliminary data.</text>
</comment>
<evidence type="ECO:0000313" key="3">
    <source>
        <dbReference type="Proteomes" id="UP001153148"/>
    </source>
</evidence>
<accession>A0ABN7P8D6</accession>
<protein>
    <submittedName>
        <fullName evidence="2">Uncharacterized protein</fullName>
    </submittedName>
</protein>
<proteinExistence type="predicted"/>